<dbReference type="AlphaFoldDB" id="A0A1H2WYZ8"/>
<keyword evidence="1" id="KW-0472">Membrane</keyword>
<dbReference type="Proteomes" id="UP000198669">
    <property type="component" value="Unassembled WGS sequence"/>
</dbReference>
<dbReference type="GeneID" id="54851452"/>
<accession>A0A1H2WYZ8</accession>
<evidence type="ECO:0000313" key="2">
    <source>
        <dbReference type="EMBL" id="SDW85791.1"/>
    </source>
</evidence>
<proteinExistence type="predicted"/>
<evidence type="ECO:0000256" key="1">
    <source>
        <dbReference type="SAM" id="Phobius"/>
    </source>
</evidence>
<keyword evidence="1" id="KW-1133">Transmembrane helix</keyword>
<reference evidence="2 3" key="1">
    <citation type="submission" date="2016-10" db="EMBL/GenBank/DDBJ databases">
        <authorList>
            <person name="de Groot N.N."/>
        </authorList>
    </citation>
    <scope>NUCLEOTIDE SEQUENCE [LARGE SCALE GENOMIC DNA]</scope>
    <source>
        <strain evidence="2 3">Z-7982</strain>
    </source>
</reference>
<feature type="transmembrane region" description="Helical" evidence="1">
    <location>
        <begin position="30"/>
        <end position="49"/>
    </location>
</feature>
<evidence type="ECO:0000313" key="3">
    <source>
        <dbReference type="Proteomes" id="UP000198669"/>
    </source>
</evidence>
<dbReference type="EMBL" id="FNMU01000005">
    <property type="protein sequence ID" value="SDW85791.1"/>
    <property type="molecule type" value="Genomic_DNA"/>
</dbReference>
<protein>
    <submittedName>
        <fullName evidence="2">Uncharacterized protein</fullName>
    </submittedName>
</protein>
<name>A0A1H2WYZ8_9EURY</name>
<dbReference type="OrthoDB" id="121274at2157"/>
<sequence length="51" mass="5745">MGIENYNIEKYIPDDFLSTAWAVKHVNIKLAAGIILLVLYAILLTRWLGGL</sequence>
<dbReference type="RefSeq" id="WP_169818149.1">
    <property type="nucleotide sequence ID" value="NZ_CP017921.1"/>
</dbReference>
<keyword evidence="1" id="KW-0812">Transmembrane</keyword>
<gene>
    <name evidence="2" type="ORF">SAMN04515625_1766</name>
</gene>
<organism evidence="2 3">
    <name type="scientific">Methanohalophilus halophilus</name>
    <dbReference type="NCBI Taxonomy" id="2177"/>
    <lineage>
        <taxon>Archaea</taxon>
        <taxon>Methanobacteriati</taxon>
        <taxon>Methanobacteriota</taxon>
        <taxon>Stenosarchaea group</taxon>
        <taxon>Methanomicrobia</taxon>
        <taxon>Methanosarcinales</taxon>
        <taxon>Methanosarcinaceae</taxon>
        <taxon>Methanohalophilus</taxon>
    </lineage>
</organism>